<evidence type="ECO:0000313" key="1">
    <source>
        <dbReference type="EMBL" id="KAJ9067904.1"/>
    </source>
</evidence>
<dbReference type="Proteomes" id="UP001165960">
    <property type="component" value="Unassembled WGS sequence"/>
</dbReference>
<gene>
    <name evidence="1" type="primary">SEC16_2</name>
    <name evidence="1" type="ORF">DSO57_1034181</name>
</gene>
<name>A0ACC2T045_9FUNG</name>
<evidence type="ECO:0000313" key="2">
    <source>
        <dbReference type="Proteomes" id="UP001165960"/>
    </source>
</evidence>
<reference evidence="1" key="1">
    <citation type="submission" date="2022-04" db="EMBL/GenBank/DDBJ databases">
        <title>Genome of the entomopathogenic fungus Entomophthora muscae.</title>
        <authorList>
            <person name="Elya C."/>
            <person name="Lovett B.R."/>
            <person name="Lee E."/>
            <person name="Macias A.M."/>
            <person name="Hajek A.E."/>
            <person name="De Bivort B.L."/>
            <person name="Kasson M.T."/>
            <person name="De Fine Licht H.H."/>
            <person name="Stajich J.E."/>
        </authorList>
    </citation>
    <scope>NUCLEOTIDE SEQUENCE</scope>
    <source>
        <strain evidence="1">Berkeley</strain>
    </source>
</reference>
<dbReference type="EMBL" id="QTSX02003831">
    <property type="protein sequence ID" value="KAJ9067904.1"/>
    <property type="molecule type" value="Genomic_DNA"/>
</dbReference>
<proteinExistence type="predicted"/>
<keyword evidence="2" id="KW-1185">Reference proteome</keyword>
<comment type="caution">
    <text evidence="1">The sequence shown here is derived from an EMBL/GenBank/DDBJ whole genome shotgun (WGS) entry which is preliminary data.</text>
</comment>
<sequence>MSAVYSETTPSEKPSMLEPYQAQYYDASPSQPFEPFPVAPNATEVVNSNSELFGEDAVCFDQLLAQPSDSVPPPFTENVQLDNEESFSFFDQTSAEDPSASFFDSLGESSADPFNSHMSTLANQNYMSEHSGQTLYAADSRGHAHHGIGSEQTLPAATTNQNFPEEDFRDALASRASGYVSYEEQRNLFSFSALPSQRSVVEDEDPGQATTNADQGYDTSVYQEQYNAEYSNQYQPAYDETQHADYQPSYSEGQHVDYQEGYQGDYQNGYQGDYQTEYQGNYQTQYEGEFHNDYQTSYQEGYQAVYQGDYSTEYPNQYQDYQAAYTEGYQDPYQADYTDQYQTANQEYEFSQNVDSYYQSNPSAEDQQGYYQPDHYAQQEDTGHSQYYAVPQSATDSAHEMPSEVNFNNAYSEGVPQLNEVQDITGPEHQAEHHEVYAKVASYEGTDHDFSLTQHDYTQETPSLVSDMGLATQPEGLGIRPQQFTKVNSEQTLENVTLGDDNHWGNTGRAVSESNASPFQTSGLDDLVLPAEAASKVPLPNSPDNLSDIRHGRPACGLFHFGFGGQVISMVPKVVTRFGAEGTGSTKVYPSNITLAIVAFDIPVDSHSGPLCFDSKDADHQATEILQRWANQSSDAGAPLLSNLLQLLLRRDGKWEGASDAICDLLRPDLVPLQDFISPDFTPPSTSLVPQIHQLLLQGQRQEAARLAGAQGAWGHALVIASCAGKELWQETVREFTRQEAANCEGLALAYGLFAGLGKYAVNEVAGRGTWKEKLAFIFANRTPGDGVALCALGDELLATDTAAAHACYLLANGAAIHGPLDAVGLRLVLVGAPLSSNLTKANDALRLTECYELALSKSGSAGLNFLQAYKVHRAWALAGAGRLEDALNYCEAISAIITPHPPSTPHYHNTLRTQLGELVERIKNANGFKPSDSVWMKKRPTFGSLMNAMEGRINQLVMGDDATTTTSPTMELQPGPTVFRNNSPQHPSGMMFKEEAIHRSISTERFGIPQRSLLDSHPAGRRSASPHLMSSPFSHARHLTSPFAHNARQPSPNNVPDGLFSPLAAPSIPHVTEQPQPKAPLRVPTPADADDDFGFGNAAFKPAQAQAQAAEPVKQEESSDSTKSSGLLGGIWNTLFGAKSGDQKTVYKAKLGEENSFYYDEAQKRWINKVSCTPSPADFHLAAGDSAPPPAAAPPPPRAAPTYAANPSSPLANGPPSAANTPPPGPGGVGRAKKERVAATWIYSMLPTNSYNLFISILSYQ</sequence>
<protein>
    <submittedName>
        <fullName evidence="1">Vesicle coat component</fullName>
    </submittedName>
</protein>
<accession>A0ACC2T045</accession>
<organism evidence="1 2">
    <name type="scientific">Entomophthora muscae</name>
    <dbReference type="NCBI Taxonomy" id="34485"/>
    <lineage>
        <taxon>Eukaryota</taxon>
        <taxon>Fungi</taxon>
        <taxon>Fungi incertae sedis</taxon>
        <taxon>Zoopagomycota</taxon>
        <taxon>Entomophthoromycotina</taxon>
        <taxon>Entomophthoromycetes</taxon>
        <taxon>Entomophthorales</taxon>
        <taxon>Entomophthoraceae</taxon>
        <taxon>Entomophthora</taxon>
    </lineage>
</organism>